<feature type="chain" id="PRO_5042468582" evidence="2">
    <location>
        <begin position="30"/>
        <end position="662"/>
    </location>
</feature>
<dbReference type="EMBL" id="OAPG01000002">
    <property type="protein sequence ID" value="SNX82624.1"/>
    <property type="molecule type" value="Genomic_DNA"/>
</dbReference>
<accession>A0AAJ4XHS8</accession>
<feature type="compositionally biased region" description="Polar residues" evidence="1">
    <location>
        <begin position="258"/>
        <end position="273"/>
    </location>
</feature>
<evidence type="ECO:0000313" key="3">
    <source>
        <dbReference type="EMBL" id="SNX82624.1"/>
    </source>
</evidence>
<dbReference type="AlphaFoldDB" id="A0AAJ4XHS8"/>
<feature type="region of interest" description="Disordered" evidence="1">
    <location>
        <begin position="202"/>
        <end position="275"/>
    </location>
</feature>
<evidence type="ECO:0000256" key="1">
    <source>
        <dbReference type="SAM" id="MobiDB-lite"/>
    </source>
</evidence>
<keyword evidence="4" id="KW-1185">Reference proteome</keyword>
<organism evidence="3 4">
    <name type="scientific">Melanopsichium pennsylvanicum</name>
    <dbReference type="NCBI Taxonomy" id="63383"/>
    <lineage>
        <taxon>Eukaryota</taxon>
        <taxon>Fungi</taxon>
        <taxon>Dikarya</taxon>
        <taxon>Basidiomycota</taxon>
        <taxon>Ustilaginomycotina</taxon>
        <taxon>Ustilaginomycetes</taxon>
        <taxon>Ustilaginales</taxon>
        <taxon>Ustilaginaceae</taxon>
        <taxon>Melanopsichium</taxon>
    </lineage>
</organism>
<gene>
    <name evidence="3" type="ORF">MEPE_01330</name>
</gene>
<reference evidence="3" key="1">
    <citation type="submission" date="2023-10" db="EMBL/GenBank/DDBJ databases">
        <authorList>
            <person name="Guldener U."/>
        </authorList>
    </citation>
    <scope>NUCLEOTIDE SEQUENCE</scope>
    <source>
        <strain evidence="3">Mp4</strain>
    </source>
</reference>
<evidence type="ECO:0000256" key="2">
    <source>
        <dbReference type="SAM" id="SignalP"/>
    </source>
</evidence>
<protein>
    <submittedName>
        <fullName evidence="3">Uncharacterized protein</fullName>
    </submittedName>
</protein>
<proteinExistence type="predicted"/>
<keyword evidence="2" id="KW-0732">Signal</keyword>
<name>A0AAJ4XHS8_9BASI</name>
<feature type="compositionally biased region" description="Low complexity" evidence="1">
    <location>
        <begin position="202"/>
        <end position="214"/>
    </location>
</feature>
<sequence>MLVATSKALQTAGSVCFLLTILSISVVHCPPVSPTSLERVFAFDLNELAEHSQEDDFVSPSSLERGFAFDLNKLAEHSQGDDFHRTAPAWTQAIPVASPRTAPSPSNFAGSSHGHMSAYTSPIPAFGHAENPSIVAHQAIPIESTWHQISSYSTHHLAYPHFAEGISGRADPYVHQPLVQTSQMGTLDAREQHESMPLQLDQSASANANSQLSSTHVQQAPGQRRMKPKRQPPFMLDTADTGQGGSSSSWSWQGADGISQSEGLRESSLSRPTLQEPLLAQEAEAKKRSRYLSLKYSSGLRFRPSLLDKPEAFIRNLATENPASFSKAPLGVFNKPDPEIDVIINTLRLGGLFLDHGPMQLSELVLLDMEEFARLYFFQERMAKQVVLKRPSGSRSLFLTTFSKLGYFEPKSSVEKVAVWEIGASEEYGKLSLYFRGFFPFSHADYQAIEQNQQVGGKTYWVATNKKSDRTPLSLIIGEVRPSEALASTVTEPEFARQPDFQEDLVQNVEIKQALSKSVDQAGSAVYVYQESDKTVEDRIERWIVIAELTGVSFSPIELTSKQIKALPDRLWQLFQQSKYVKILTEDSGQEIMLNFMKNLKGLGQKLKNVVSVFEFGPTIAGKRLMIVRGFYRIDERAYEKMDSTRIPGLRDALYSNAKGVY</sequence>
<feature type="signal peptide" evidence="2">
    <location>
        <begin position="1"/>
        <end position="29"/>
    </location>
</feature>
<dbReference type="Proteomes" id="UP001294444">
    <property type="component" value="Unassembled WGS sequence"/>
</dbReference>
<comment type="caution">
    <text evidence="3">The sequence shown here is derived from an EMBL/GenBank/DDBJ whole genome shotgun (WGS) entry which is preliminary data.</text>
</comment>
<evidence type="ECO:0000313" key="4">
    <source>
        <dbReference type="Proteomes" id="UP001294444"/>
    </source>
</evidence>